<accession>A0A2W7DY12</accession>
<dbReference type="SUPFAM" id="SSF50331">
    <property type="entry name" value="MOP-like"/>
    <property type="match status" value="1"/>
</dbReference>
<evidence type="ECO:0000259" key="6">
    <source>
        <dbReference type="PROSITE" id="PS50893"/>
    </source>
</evidence>
<dbReference type="InterPro" id="IPR003439">
    <property type="entry name" value="ABC_transporter-like_ATP-bd"/>
</dbReference>
<evidence type="ECO:0000256" key="2">
    <source>
        <dbReference type="ARBA" id="ARBA00005417"/>
    </source>
</evidence>
<dbReference type="RefSeq" id="WP_111546386.1">
    <property type="nucleotide sequence ID" value="NZ_MZXV01000051.1"/>
</dbReference>
<dbReference type="NCBIfam" id="NF008653">
    <property type="entry name" value="PRK11650.1"/>
    <property type="match status" value="1"/>
</dbReference>
<dbReference type="InterPro" id="IPR015855">
    <property type="entry name" value="ABC_transpr_MalK-like"/>
</dbReference>
<dbReference type="GO" id="GO:0016887">
    <property type="term" value="F:ATP hydrolysis activity"/>
    <property type="evidence" value="ECO:0007669"/>
    <property type="project" value="InterPro"/>
</dbReference>
<dbReference type="Proteomes" id="UP000248616">
    <property type="component" value="Unassembled WGS sequence"/>
</dbReference>
<dbReference type="SUPFAM" id="SSF52540">
    <property type="entry name" value="P-loop containing nucleoside triphosphate hydrolases"/>
    <property type="match status" value="1"/>
</dbReference>
<dbReference type="Pfam" id="PF08402">
    <property type="entry name" value="TOBE_2"/>
    <property type="match status" value="1"/>
</dbReference>
<dbReference type="SMART" id="SM00382">
    <property type="entry name" value="AAA"/>
    <property type="match status" value="1"/>
</dbReference>
<dbReference type="Gene3D" id="3.40.50.300">
    <property type="entry name" value="P-loop containing nucleotide triphosphate hydrolases"/>
    <property type="match status" value="1"/>
</dbReference>
<dbReference type="FunFam" id="3.40.50.300:FF:000042">
    <property type="entry name" value="Maltose/maltodextrin ABC transporter, ATP-binding protein"/>
    <property type="match status" value="1"/>
</dbReference>
<feature type="domain" description="ABC transporter" evidence="6">
    <location>
        <begin position="4"/>
        <end position="234"/>
    </location>
</feature>
<dbReference type="GO" id="GO:0008643">
    <property type="term" value="P:carbohydrate transport"/>
    <property type="evidence" value="ECO:0007669"/>
    <property type="project" value="InterPro"/>
</dbReference>
<dbReference type="CDD" id="cd03301">
    <property type="entry name" value="ABC_MalK_N"/>
    <property type="match status" value="1"/>
</dbReference>
<dbReference type="PANTHER" id="PTHR43875">
    <property type="entry name" value="MALTODEXTRIN IMPORT ATP-BINDING PROTEIN MSMX"/>
    <property type="match status" value="1"/>
</dbReference>
<proteinExistence type="inferred from homology"/>
<sequence length="355" mass="38591">MASVTLEKVRKDYGAVRVLHAVDLEIADGEFVVLVGPSGCGKSTLLRMIAGLEEASGGEIRIGERLVNDVAPKDRDIAMVFQSYALYPHMDVSKNMGFSLMLRKAEKPAIDARVDGAAKRLGLDTFLQRLPRQLSGGQRQRVAMGRAIVRDPKVFLFDEPLSNLDAKLRVHMRAEIKALHQQLKTTSVYVTHDQIEAMTMADRIVVMHDGLIQQVGAPLDLYDRPTNMFVAGFIGSPGMNFLPATVRKSGTSEAVLADGQALRLPEGLPLKDGDTITVGLRPEHIRLADDGELQGEVGVVEPLGLSTQFYVKLAGQQLCVFAMGRAGVKPGDVVRLSADPMSLHLFDPKSGDRIG</sequence>
<reference evidence="8" key="1">
    <citation type="submission" date="2017-03" db="EMBL/GenBank/DDBJ databases">
        <authorList>
            <person name="Safronova V.I."/>
            <person name="Sazanova A.L."/>
            <person name="Chirak E.R."/>
        </authorList>
    </citation>
    <scope>NUCLEOTIDE SEQUENCE [LARGE SCALE GENOMIC DNA]</scope>
    <source>
        <strain evidence="8">Ach-343</strain>
    </source>
</reference>
<dbReference type="Gene3D" id="2.40.50.140">
    <property type="entry name" value="Nucleic acid-binding proteins"/>
    <property type="match status" value="1"/>
</dbReference>
<dbReference type="InterPro" id="IPR013611">
    <property type="entry name" value="Transp-assoc_OB_typ2"/>
</dbReference>
<dbReference type="Gene3D" id="2.40.50.100">
    <property type="match status" value="1"/>
</dbReference>
<dbReference type="PROSITE" id="PS50893">
    <property type="entry name" value="ABC_TRANSPORTER_2"/>
    <property type="match status" value="1"/>
</dbReference>
<dbReference type="OrthoDB" id="8188565at2"/>
<dbReference type="PROSITE" id="PS00211">
    <property type="entry name" value="ABC_TRANSPORTER_1"/>
    <property type="match status" value="1"/>
</dbReference>
<dbReference type="GO" id="GO:0005524">
    <property type="term" value="F:ATP binding"/>
    <property type="evidence" value="ECO:0007669"/>
    <property type="project" value="UniProtKB-KW"/>
</dbReference>
<comment type="subcellular location">
    <subcellularLocation>
        <location evidence="1">Cell inner membrane</location>
        <topology evidence="1">Peripheral membrane protein</topology>
    </subcellularLocation>
</comment>
<dbReference type="GO" id="GO:0140359">
    <property type="term" value="F:ABC-type transporter activity"/>
    <property type="evidence" value="ECO:0007669"/>
    <property type="project" value="InterPro"/>
</dbReference>
<evidence type="ECO:0000256" key="4">
    <source>
        <dbReference type="ARBA" id="ARBA00022741"/>
    </source>
</evidence>
<comment type="caution">
    <text evidence="7">The sequence shown here is derived from an EMBL/GenBank/DDBJ whole genome shotgun (WGS) entry which is preliminary data.</text>
</comment>
<dbReference type="InterPro" id="IPR017871">
    <property type="entry name" value="ABC_transporter-like_CS"/>
</dbReference>
<dbReference type="Pfam" id="PF00005">
    <property type="entry name" value="ABC_tran"/>
    <property type="match status" value="1"/>
</dbReference>
<keyword evidence="5 7" id="KW-0067">ATP-binding</keyword>
<dbReference type="InterPro" id="IPR008995">
    <property type="entry name" value="Mo/tungstate-bd_C_term_dom"/>
</dbReference>
<comment type="similarity">
    <text evidence="2">Belongs to the ABC transporter superfamily.</text>
</comment>
<evidence type="ECO:0000313" key="8">
    <source>
        <dbReference type="Proteomes" id="UP000248616"/>
    </source>
</evidence>
<dbReference type="EMBL" id="MZXV01000051">
    <property type="protein sequence ID" value="PZV36046.1"/>
    <property type="molecule type" value="Genomic_DNA"/>
</dbReference>
<gene>
    <name evidence="7" type="ORF">B5V02_22790</name>
</gene>
<evidence type="ECO:0000313" key="7">
    <source>
        <dbReference type="EMBL" id="PZV36046.1"/>
    </source>
</evidence>
<keyword evidence="4" id="KW-0547">Nucleotide-binding</keyword>
<dbReference type="GO" id="GO:0055052">
    <property type="term" value="C:ATP-binding cassette (ABC) transporter complex, substrate-binding subunit-containing"/>
    <property type="evidence" value="ECO:0007669"/>
    <property type="project" value="TreeGrafter"/>
</dbReference>
<dbReference type="InterPro" id="IPR012340">
    <property type="entry name" value="NA-bd_OB-fold"/>
</dbReference>
<keyword evidence="3" id="KW-0813">Transport</keyword>
<evidence type="ECO:0000256" key="5">
    <source>
        <dbReference type="ARBA" id="ARBA00022840"/>
    </source>
</evidence>
<protein>
    <submittedName>
        <fullName evidence="7">Glycerol-3-phosphate ABC transporter ATP-binding protein</fullName>
    </submittedName>
</protein>
<organism evidence="7 8">
    <name type="scientific">Mesorhizobium kowhaii</name>
    <dbReference type="NCBI Taxonomy" id="1300272"/>
    <lineage>
        <taxon>Bacteria</taxon>
        <taxon>Pseudomonadati</taxon>
        <taxon>Pseudomonadota</taxon>
        <taxon>Alphaproteobacteria</taxon>
        <taxon>Hyphomicrobiales</taxon>
        <taxon>Phyllobacteriaceae</taxon>
        <taxon>Mesorhizobium</taxon>
    </lineage>
</organism>
<evidence type="ECO:0000256" key="1">
    <source>
        <dbReference type="ARBA" id="ARBA00004417"/>
    </source>
</evidence>
<dbReference type="PANTHER" id="PTHR43875:SF10">
    <property type="entry name" value="BLL2173 PROTEIN"/>
    <property type="match status" value="1"/>
</dbReference>
<dbReference type="AlphaFoldDB" id="A0A2W7DY12"/>
<evidence type="ECO:0000256" key="3">
    <source>
        <dbReference type="ARBA" id="ARBA00022448"/>
    </source>
</evidence>
<dbReference type="InterPro" id="IPR003593">
    <property type="entry name" value="AAA+_ATPase"/>
</dbReference>
<keyword evidence="8" id="KW-1185">Reference proteome</keyword>
<dbReference type="InterPro" id="IPR027417">
    <property type="entry name" value="P-loop_NTPase"/>
</dbReference>
<dbReference type="InterPro" id="IPR047641">
    <property type="entry name" value="ABC_transpr_MalK/UgpC-like"/>
</dbReference>
<name>A0A2W7DY12_9HYPH</name>